<keyword evidence="3" id="KW-1185">Reference proteome</keyword>
<organism evidence="2 3">
    <name type="scientific">Streptomyces chattanoogensis</name>
    <dbReference type="NCBI Taxonomy" id="66876"/>
    <lineage>
        <taxon>Bacteria</taxon>
        <taxon>Bacillati</taxon>
        <taxon>Actinomycetota</taxon>
        <taxon>Actinomycetes</taxon>
        <taxon>Kitasatosporales</taxon>
        <taxon>Streptomycetaceae</taxon>
        <taxon>Streptomyces</taxon>
    </lineage>
</organism>
<dbReference type="PROSITE" id="PS51257">
    <property type="entry name" value="PROKAR_LIPOPROTEIN"/>
    <property type="match status" value="1"/>
</dbReference>
<keyword evidence="2" id="KW-0449">Lipoprotein</keyword>
<name>A0A0N1JVL8_9ACTN</name>
<evidence type="ECO:0000313" key="2">
    <source>
        <dbReference type="EMBL" id="KPC59085.1"/>
    </source>
</evidence>
<evidence type="ECO:0000256" key="1">
    <source>
        <dbReference type="SAM" id="MobiDB-lite"/>
    </source>
</evidence>
<feature type="non-terminal residue" evidence="2">
    <location>
        <position position="175"/>
    </location>
</feature>
<sequence>MGAVMREFSRRGMLGLGVGAAAALSAAGCSSSGSSESGKVGTKPGKTAQAKPIGDGSTAYTGKQPHQPPRPERLEPGQKPPQFVVFSWDGAGEVGNGLFPRFRKLAEDHGSVKHWTPAQWDSEIEQAMSFVTKWRTNTGFTDLEPLPFDSSPGGLQVWPTKKQGLWDFPLQSIPF</sequence>
<dbReference type="PATRIC" id="fig|66876.3.peg.8052"/>
<dbReference type="Proteomes" id="UP000037982">
    <property type="component" value="Unassembled WGS sequence"/>
</dbReference>
<feature type="region of interest" description="Disordered" evidence="1">
    <location>
        <begin position="25"/>
        <end position="82"/>
    </location>
</feature>
<gene>
    <name evidence="2" type="ORF">ADL29_36560</name>
</gene>
<dbReference type="InterPro" id="IPR006311">
    <property type="entry name" value="TAT_signal"/>
</dbReference>
<evidence type="ECO:0000313" key="3">
    <source>
        <dbReference type="Proteomes" id="UP000037982"/>
    </source>
</evidence>
<reference evidence="3" key="1">
    <citation type="submission" date="2015-07" db="EMBL/GenBank/DDBJ databases">
        <authorList>
            <person name="Ju K.-S."/>
            <person name="Doroghazi J.R."/>
            <person name="Metcalf W.W."/>
        </authorList>
    </citation>
    <scope>NUCLEOTIDE SEQUENCE [LARGE SCALE GENOMIC DNA]</scope>
    <source>
        <strain evidence="3">NRRL ISP-5002</strain>
    </source>
</reference>
<dbReference type="PROSITE" id="PS51318">
    <property type="entry name" value="TAT"/>
    <property type="match status" value="1"/>
</dbReference>
<protein>
    <submittedName>
        <fullName evidence="2">Lipoprotein</fullName>
    </submittedName>
</protein>
<comment type="caution">
    <text evidence="2">The sequence shown here is derived from an EMBL/GenBank/DDBJ whole genome shotgun (WGS) entry which is preliminary data.</text>
</comment>
<accession>A0A0N1JVL8</accession>
<dbReference type="EMBL" id="LGKG01000195">
    <property type="protein sequence ID" value="KPC59085.1"/>
    <property type="molecule type" value="Genomic_DNA"/>
</dbReference>
<feature type="compositionally biased region" description="Low complexity" evidence="1">
    <location>
        <begin position="25"/>
        <end position="38"/>
    </location>
</feature>
<dbReference type="AlphaFoldDB" id="A0A0N1JVL8"/>
<proteinExistence type="predicted"/>